<keyword evidence="5" id="KW-1185">Reference proteome</keyword>
<dbReference type="OrthoDB" id="329806at2"/>
<gene>
    <name evidence="4" type="ORF">SAMN05216323_100161</name>
</gene>
<dbReference type="InterPro" id="IPR010099">
    <property type="entry name" value="SDR39U1"/>
</dbReference>
<accession>A0A1G6GJI2</accession>
<dbReference type="RefSeq" id="WP_092434015.1">
    <property type="nucleotide sequence ID" value="NZ_FMYP01000001.1"/>
</dbReference>
<evidence type="ECO:0000259" key="2">
    <source>
        <dbReference type="Pfam" id="PF01370"/>
    </source>
</evidence>
<dbReference type="EMBL" id="FMYP01000001">
    <property type="protein sequence ID" value="SDB81346.1"/>
    <property type="molecule type" value="Genomic_DNA"/>
</dbReference>
<comment type="similarity">
    <text evidence="1">Belongs to the NAD(P)-dependent epimerase/dehydratase family. SDR39U1 subfamily.</text>
</comment>
<evidence type="ECO:0000313" key="5">
    <source>
        <dbReference type="Proteomes" id="UP000199452"/>
    </source>
</evidence>
<dbReference type="Pfam" id="PF08338">
    <property type="entry name" value="DUF1731"/>
    <property type="match status" value="1"/>
</dbReference>
<dbReference type="AlphaFoldDB" id="A0A1G6GJI2"/>
<dbReference type="Proteomes" id="UP000199452">
    <property type="component" value="Unassembled WGS sequence"/>
</dbReference>
<evidence type="ECO:0000313" key="4">
    <source>
        <dbReference type="EMBL" id="SDB81346.1"/>
    </source>
</evidence>
<dbReference type="PANTHER" id="PTHR11092">
    <property type="entry name" value="SUGAR NUCLEOTIDE EPIMERASE RELATED"/>
    <property type="match status" value="1"/>
</dbReference>
<dbReference type="STRING" id="1640674.SAMN05216323_100161"/>
<name>A0A1G6GJI2_9BACT</name>
<feature type="domain" description="NAD-dependent epimerase/dehydratase" evidence="2">
    <location>
        <begin position="4"/>
        <end position="219"/>
    </location>
</feature>
<evidence type="ECO:0000256" key="1">
    <source>
        <dbReference type="ARBA" id="ARBA00009353"/>
    </source>
</evidence>
<dbReference type="InterPro" id="IPR036291">
    <property type="entry name" value="NAD(P)-bd_dom_sf"/>
</dbReference>
<reference evidence="4 5" key="1">
    <citation type="submission" date="2016-09" db="EMBL/GenBank/DDBJ databases">
        <authorList>
            <person name="Capua I."/>
            <person name="De Benedictis P."/>
            <person name="Joannis T."/>
            <person name="Lombin L.H."/>
            <person name="Cattoli G."/>
        </authorList>
    </citation>
    <scope>NUCLEOTIDE SEQUENCE [LARGE SCALE GENOMIC DNA]</scope>
    <source>
        <strain evidence="4 5">A7P-90m</strain>
    </source>
</reference>
<dbReference type="Pfam" id="PF01370">
    <property type="entry name" value="Epimerase"/>
    <property type="match status" value="1"/>
</dbReference>
<evidence type="ECO:0008006" key="6">
    <source>
        <dbReference type="Google" id="ProtNLM"/>
    </source>
</evidence>
<protein>
    <recommendedName>
        <fullName evidence="6">TIGR01777 family protein</fullName>
    </recommendedName>
</protein>
<feature type="domain" description="DUF1731" evidence="3">
    <location>
        <begin position="255"/>
        <end position="302"/>
    </location>
</feature>
<dbReference type="Gene3D" id="3.40.50.720">
    <property type="entry name" value="NAD(P)-binding Rossmann-like Domain"/>
    <property type="match status" value="1"/>
</dbReference>
<organism evidence="4 5">
    <name type="scientific">Williamwhitmania taraxaci</name>
    <dbReference type="NCBI Taxonomy" id="1640674"/>
    <lineage>
        <taxon>Bacteria</taxon>
        <taxon>Pseudomonadati</taxon>
        <taxon>Bacteroidota</taxon>
        <taxon>Bacteroidia</taxon>
        <taxon>Bacteroidales</taxon>
        <taxon>Williamwhitmaniaceae</taxon>
        <taxon>Williamwhitmania</taxon>
    </lineage>
</organism>
<dbReference type="InterPro" id="IPR001509">
    <property type="entry name" value="Epimerase_deHydtase"/>
</dbReference>
<proteinExistence type="inferred from homology"/>
<sequence length="305" mass="33502">MKNIAIIGGTGFIGKELVPVLLAEGFTPVIVSRRKHIPDDHSGNSVKHIQWDGISPGELASHLNGFYGVINLAGEGITNKFWSPARKKRLLESRYDITTNLATAFALMHTKPKVLIQGSAVGYYGPQINEAQEGSPNGKGFLAELTLLWEGAANKAEILNIRTVYLRTGIVLSKKGGAFPKLIQPFKLFFGGNIGSANRMIPWIHIEDEVRAICFLLKNSTIRGAVNLVAPEPCRQEEFNREVATRLHRPFWLHIPALLVKLLPGGMGKEIFLTDQTISPAVLGAAGFEFRFKTIKSAMNNLLPI</sequence>
<evidence type="ECO:0000259" key="3">
    <source>
        <dbReference type="Pfam" id="PF08338"/>
    </source>
</evidence>
<dbReference type="InterPro" id="IPR013549">
    <property type="entry name" value="DUF1731"/>
</dbReference>
<dbReference type="SUPFAM" id="SSF51735">
    <property type="entry name" value="NAD(P)-binding Rossmann-fold domains"/>
    <property type="match status" value="1"/>
</dbReference>
<dbReference type="PANTHER" id="PTHR11092:SF0">
    <property type="entry name" value="EPIMERASE FAMILY PROTEIN SDR39U1"/>
    <property type="match status" value="1"/>
</dbReference>
<dbReference type="NCBIfam" id="TIGR01777">
    <property type="entry name" value="yfcH"/>
    <property type="match status" value="1"/>
</dbReference>